<evidence type="ECO:0000259" key="1">
    <source>
        <dbReference type="Pfam" id="PF16521"/>
    </source>
</evidence>
<reference evidence="3" key="1">
    <citation type="journal article" date="2017" name="Med. Chem. Commun.">
        <title>Nonomuraea sp. ATCC 55076 harbours the largest actinomycete chromosome to date and the kistamicin biosynthetic gene cluster.</title>
        <authorList>
            <person name="Nazari B."/>
            <person name="Forneris C.C."/>
            <person name="Gibson M.I."/>
            <person name="Moon K."/>
            <person name="Schramma K.R."/>
            <person name="Seyedsayamdost M.R."/>
        </authorList>
    </citation>
    <scope>NUCLEOTIDE SEQUENCE [LARGE SCALE GENOMIC DNA]</scope>
    <source>
        <strain evidence="3">ATCC 55076</strain>
    </source>
</reference>
<dbReference type="Proteomes" id="UP000190797">
    <property type="component" value="Chromosome"/>
</dbReference>
<proteinExistence type="predicted"/>
<accession>A0A1V0A5Y8</accession>
<sequence length="82" mass="9436">MKRYFRHEAESDLGEGIAYLEFDGQWVSRQLEIYEDGVFRGTASDSPDMMTDQPLEELGLTEEHEISAEEFNEAWQSASDLT</sequence>
<dbReference type="InterPro" id="IPR032412">
    <property type="entry name" value="Myosin-VI_CBD"/>
</dbReference>
<dbReference type="KEGG" id="noa:BKM31_32860"/>
<feature type="domain" description="Myosin VI cargo binding" evidence="1">
    <location>
        <begin position="10"/>
        <end position="78"/>
    </location>
</feature>
<dbReference type="Pfam" id="PF16521">
    <property type="entry name" value="Myosin-VI_CBD"/>
    <property type="match status" value="1"/>
</dbReference>
<name>A0A1V0A5Y8_9ACTN</name>
<evidence type="ECO:0000313" key="2">
    <source>
        <dbReference type="EMBL" id="AQZ65611.1"/>
    </source>
</evidence>
<keyword evidence="3" id="KW-1185">Reference proteome</keyword>
<protein>
    <recommendedName>
        <fullName evidence="1">Myosin VI cargo binding domain-containing protein</fullName>
    </recommendedName>
</protein>
<organism evidence="2 3">
    <name type="scientific">[Actinomadura] parvosata subsp. kistnae</name>
    <dbReference type="NCBI Taxonomy" id="1909395"/>
    <lineage>
        <taxon>Bacteria</taxon>
        <taxon>Bacillati</taxon>
        <taxon>Actinomycetota</taxon>
        <taxon>Actinomycetes</taxon>
        <taxon>Streptosporangiales</taxon>
        <taxon>Streptosporangiaceae</taxon>
        <taxon>Nonomuraea</taxon>
    </lineage>
</organism>
<dbReference type="RefSeq" id="WP_155128366.1">
    <property type="nucleotide sequence ID" value="NZ_CP017717.1"/>
</dbReference>
<evidence type="ECO:0000313" key="3">
    <source>
        <dbReference type="Proteomes" id="UP000190797"/>
    </source>
</evidence>
<dbReference type="AlphaFoldDB" id="A0A1V0A5Y8"/>
<gene>
    <name evidence="2" type="ORF">BKM31_32860</name>
</gene>
<dbReference type="OrthoDB" id="5517327at2"/>
<dbReference type="EMBL" id="CP017717">
    <property type="protein sequence ID" value="AQZ65611.1"/>
    <property type="molecule type" value="Genomic_DNA"/>
</dbReference>